<dbReference type="RefSeq" id="WP_258365617.1">
    <property type="nucleotide sequence ID" value="NZ_QJSZ01000004.1"/>
</dbReference>
<accession>A0A0U5B5G8</accession>
<dbReference type="GO" id="GO:0016020">
    <property type="term" value="C:membrane"/>
    <property type="evidence" value="ECO:0007669"/>
    <property type="project" value="UniProtKB-SubCell"/>
</dbReference>
<evidence type="ECO:0000256" key="4">
    <source>
        <dbReference type="ARBA" id="ARBA00022989"/>
    </source>
</evidence>
<keyword evidence="5" id="KW-0472">Membrane</keyword>
<keyword evidence="4" id="KW-1133">Transmembrane helix</keyword>
<dbReference type="InterPro" id="IPR001898">
    <property type="entry name" value="SLC13A/DASS"/>
</dbReference>
<dbReference type="Proteomes" id="UP000217696">
    <property type="component" value="Chromosome"/>
</dbReference>
<reference evidence="6 7" key="1">
    <citation type="submission" date="2015-12" db="EMBL/GenBank/DDBJ databases">
        <title>Genome sequence of Aneurinibacillus soli.</title>
        <authorList>
            <person name="Lee J.S."/>
            <person name="Lee K.C."/>
            <person name="Kim K.K."/>
            <person name="Lee B.W."/>
        </authorList>
    </citation>
    <scope>NUCLEOTIDE SEQUENCE [LARGE SCALE GENOMIC DNA]</scope>
    <source>
        <strain evidence="6 7">CB4</strain>
    </source>
</reference>
<comment type="similarity">
    <text evidence="2">Belongs to the SLC13A/DASS transporter (TC 2.A.47) family. DIT1 subfamily.</text>
</comment>
<dbReference type="PANTHER" id="PTHR42826">
    <property type="entry name" value="DICARBOXYLATE TRANSPORTER 2.1, CHLOROPLASTIC"/>
    <property type="match status" value="1"/>
</dbReference>
<evidence type="ECO:0000256" key="1">
    <source>
        <dbReference type="ARBA" id="ARBA00004141"/>
    </source>
</evidence>
<dbReference type="Pfam" id="PF00939">
    <property type="entry name" value="Na_sulph_symp"/>
    <property type="match status" value="1"/>
</dbReference>
<dbReference type="EMBL" id="AP017312">
    <property type="protein sequence ID" value="BAU26934.1"/>
    <property type="molecule type" value="Genomic_DNA"/>
</dbReference>
<evidence type="ECO:0000313" key="7">
    <source>
        <dbReference type="Proteomes" id="UP000217696"/>
    </source>
</evidence>
<name>A0A0U5B5G8_9BACL</name>
<comment type="subcellular location">
    <subcellularLocation>
        <location evidence="1">Membrane</location>
        <topology evidence="1">Multi-pass membrane protein</topology>
    </subcellularLocation>
</comment>
<evidence type="ECO:0000256" key="5">
    <source>
        <dbReference type="ARBA" id="ARBA00023136"/>
    </source>
</evidence>
<dbReference type="AlphaFoldDB" id="A0A0U5B5G8"/>
<keyword evidence="7" id="KW-1185">Reference proteome</keyword>
<dbReference type="InterPro" id="IPR030676">
    <property type="entry name" value="CitT-rel"/>
</dbReference>
<proteinExistence type="inferred from homology"/>
<dbReference type="NCBIfam" id="TIGR00785">
    <property type="entry name" value="dass"/>
    <property type="match status" value="1"/>
</dbReference>
<evidence type="ECO:0000256" key="3">
    <source>
        <dbReference type="ARBA" id="ARBA00022692"/>
    </source>
</evidence>
<protein>
    <submittedName>
        <fullName evidence="6">Putative malate transporter YflS</fullName>
    </submittedName>
</protein>
<evidence type="ECO:0000313" key="6">
    <source>
        <dbReference type="EMBL" id="BAU26934.1"/>
    </source>
</evidence>
<keyword evidence="3" id="KW-0812">Transmembrane</keyword>
<dbReference type="GO" id="GO:0022857">
    <property type="term" value="F:transmembrane transporter activity"/>
    <property type="evidence" value="ECO:0007669"/>
    <property type="project" value="InterPro"/>
</dbReference>
<dbReference type="PIRSF" id="PIRSF002457">
    <property type="entry name" value="DASS"/>
    <property type="match status" value="1"/>
</dbReference>
<organism evidence="6 7">
    <name type="scientific">Aneurinibacillus soli</name>
    <dbReference type="NCBI Taxonomy" id="1500254"/>
    <lineage>
        <taxon>Bacteria</taxon>
        <taxon>Bacillati</taxon>
        <taxon>Bacillota</taxon>
        <taxon>Bacilli</taxon>
        <taxon>Bacillales</taxon>
        <taxon>Paenibacillaceae</taxon>
        <taxon>Aneurinibacillus group</taxon>
        <taxon>Aneurinibacillus</taxon>
    </lineage>
</organism>
<evidence type="ECO:0000256" key="2">
    <source>
        <dbReference type="ARBA" id="ARBA00007349"/>
    </source>
</evidence>
<sequence length="471" mass="50690">MTTSGEIKRIPLLIMIAVGIMVWLVGPPAGVKPEAWHLLAIFVATIIGFIMKPMPMGSLSILAITTTVITGILPLKVALSGFSNSTIWIIVCAIIISRGVTKTGLGARVAYIFVKKFGKKTLGLSYALAFTDFALSPAMPSNSARAGGVIFPIIHSLSDSFGSKPEEGTERKIGSFLTLTAFQVNVITSAMFMTAMAANPLAVSQAKEAGVSITWGSWALAAIVPGLISLLVIPWFIYKIYPPEIKETPDAAQFATDQLKKMGPMSNVEKRMLFVFGTVLLLWIFGERIGIDATTTAIVGVSLLLLTQVLSWGDVTGEKMAWDTLVWFAALVMMATQLNQLGLIPWFSKTMGNQVAGMSATTAFLVLILAYFYSHYLFASATAHVSAMYAAFLTVAITTGTPGVLAALILGFFSNLFGSMTHYGFGPAPILFGPGYVSEGKWWSIGFMISIINIIIWLGIGLAWWKVIGLW</sequence>
<dbReference type="KEGG" id="asoc:CB4_01103"/>
<gene>
    <name evidence="6" type="primary">yflS</name>
    <name evidence="6" type="ORF">CB4_01103</name>
</gene>